<dbReference type="OrthoDB" id="272985at2759"/>
<accession>A0A834I093</accession>
<evidence type="ECO:0000313" key="2">
    <source>
        <dbReference type="Proteomes" id="UP000625711"/>
    </source>
</evidence>
<gene>
    <name evidence="1" type="ORF">GWI33_018430</name>
</gene>
<dbReference type="EMBL" id="JAACXV010014323">
    <property type="protein sequence ID" value="KAF7268420.1"/>
    <property type="molecule type" value="Genomic_DNA"/>
</dbReference>
<proteinExistence type="predicted"/>
<comment type="caution">
    <text evidence="1">The sequence shown here is derived from an EMBL/GenBank/DDBJ whole genome shotgun (WGS) entry which is preliminary data.</text>
</comment>
<dbReference type="AlphaFoldDB" id="A0A834I093"/>
<sequence>MPTFQIQGQIYHLLGGRCQPLEVCGINLEFPCFAHGQLYVRASRVGKPSSVFIYAPQNRIKNTVYQKALN</sequence>
<organism evidence="1 2">
    <name type="scientific">Rhynchophorus ferrugineus</name>
    <name type="common">Red palm weevil</name>
    <name type="synonym">Curculio ferrugineus</name>
    <dbReference type="NCBI Taxonomy" id="354439"/>
    <lineage>
        <taxon>Eukaryota</taxon>
        <taxon>Metazoa</taxon>
        <taxon>Ecdysozoa</taxon>
        <taxon>Arthropoda</taxon>
        <taxon>Hexapoda</taxon>
        <taxon>Insecta</taxon>
        <taxon>Pterygota</taxon>
        <taxon>Neoptera</taxon>
        <taxon>Endopterygota</taxon>
        <taxon>Coleoptera</taxon>
        <taxon>Polyphaga</taxon>
        <taxon>Cucujiformia</taxon>
        <taxon>Curculionidae</taxon>
        <taxon>Dryophthorinae</taxon>
        <taxon>Rhynchophorus</taxon>
    </lineage>
</organism>
<evidence type="ECO:0000313" key="1">
    <source>
        <dbReference type="EMBL" id="KAF7268420.1"/>
    </source>
</evidence>
<reference evidence="1" key="1">
    <citation type="submission" date="2020-08" db="EMBL/GenBank/DDBJ databases">
        <title>Genome sequencing and assembly of the red palm weevil Rhynchophorus ferrugineus.</title>
        <authorList>
            <person name="Dias G.B."/>
            <person name="Bergman C.M."/>
            <person name="Manee M."/>
        </authorList>
    </citation>
    <scope>NUCLEOTIDE SEQUENCE</scope>
    <source>
        <strain evidence="1">AA-2017</strain>
        <tissue evidence="1">Whole larva</tissue>
    </source>
</reference>
<keyword evidence="2" id="KW-1185">Reference proteome</keyword>
<name>A0A834I093_RHYFE</name>
<dbReference type="Proteomes" id="UP000625711">
    <property type="component" value="Unassembled WGS sequence"/>
</dbReference>
<protein>
    <submittedName>
        <fullName evidence="1">Uncharacterized protein</fullName>
    </submittedName>
</protein>